<accession>C9PR48</accession>
<dbReference type="Proteomes" id="UP000005519">
    <property type="component" value="Unassembled WGS sequence"/>
</dbReference>
<dbReference type="SUPFAM" id="SSF51735">
    <property type="entry name" value="NAD(P)-binding Rossmann-fold domains"/>
    <property type="match status" value="1"/>
</dbReference>
<dbReference type="AlphaFoldDB" id="C9PR48"/>
<evidence type="ECO:0000256" key="1">
    <source>
        <dbReference type="ARBA" id="ARBA00010584"/>
    </source>
</evidence>
<keyword evidence="3" id="KW-1185">Reference proteome</keyword>
<dbReference type="SUPFAM" id="SSF55347">
    <property type="entry name" value="Glyceraldehyde-3-phosphate dehydrogenase-like, C-terminal domain"/>
    <property type="match status" value="1"/>
</dbReference>
<dbReference type="PIRSF" id="PIRSF000148">
    <property type="entry name" value="ASA_dh"/>
    <property type="match status" value="1"/>
</dbReference>
<dbReference type="EMBL" id="ACZR01000014">
    <property type="protein sequence ID" value="EEX49949.1"/>
    <property type="molecule type" value="Genomic_DNA"/>
</dbReference>
<dbReference type="PANTHER" id="PTHR46278">
    <property type="entry name" value="DEHYDROGENASE, PUTATIVE-RELATED"/>
    <property type="match status" value="1"/>
</dbReference>
<protein>
    <submittedName>
        <fullName evidence="2">Putative aspartate-semialdehyde dehydrogenase</fullName>
    </submittedName>
</protein>
<dbReference type="Gene3D" id="3.30.360.10">
    <property type="entry name" value="Dihydrodipicolinate Reductase, domain 2"/>
    <property type="match status" value="1"/>
</dbReference>
<sequence length="342" mass="38140">MSFLILPVKCANYFTAERKMNATLNVAIAAEFELSEKIAEALEKSKLHIQQLSIVEIYPFSEEQGIRFNNKSVAQVKPEEMEWPECHYLFFAGDIQQVPHIAKAAEAGCLIIDMKGVCSVLNDVPVVVPTVNDAQLVELRQRNIVSLPDPQVTQLALAIYPLLENHNIRNVIVSSLLPASYVSGETVGKLAGQTAQLLNGIPLDEDQQRLAFDVFPLPANNLTAQMQKIFPHLDNVAFHQIQVPVFYGLGQMVTLVSDYEMDAQVALSNWADNMLLNYHSEKMITPVTNGEAESQEEIVKLHISALNTIENGVQFWSVADEQRFNLALMGVKLAELVYEQGY</sequence>
<comment type="caution">
    <text evidence="2">The sequence shown here is derived from an EMBL/GenBank/DDBJ whole genome shotgun (WGS) entry which is preliminary data.</text>
</comment>
<dbReference type="PANTHER" id="PTHR46278:SF2">
    <property type="entry name" value="ASPARTATE-SEMIALDEHYDE DEHYDROGENASE"/>
    <property type="match status" value="1"/>
</dbReference>
<dbReference type="NCBIfam" id="NF005368">
    <property type="entry name" value="PRK06901.1"/>
    <property type="match status" value="1"/>
</dbReference>
<dbReference type="HOGENOM" id="CLU_049966_2_1_6"/>
<organism evidence="2 3">
    <name type="scientific">Pasteurella dagmatis ATCC 43325</name>
    <dbReference type="NCBI Taxonomy" id="667128"/>
    <lineage>
        <taxon>Bacteria</taxon>
        <taxon>Pseudomonadati</taxon>
        <taxon>Pseudomonadota</taxon>
        <taxon>Gammaproteobacteria</taxon>
        <taxon>Pasteurellales</taxon>
        <taxon>Pasteurellaceae</taxon>
        <taxon>Pasteurella</taxon>
    </lineage>
</organism>
<dbReference type="InterPro" id="IPR036291">
    <property type="entry name" value="NAD(P)-bd_dom_sf"/>
</dbReference>
<evidence type="ECO:0000313" key="2">
    <source>
        <dbReference type="EMBL" id="EEX49949.1"/>
    </source>
</evidence>
<dbReference type="Gene3D" id="3.40.50.720">
    <property type="entry name" value="NAD(P)-binding Rossmann-like Domain"/>
    <property type="match status" value="1"/>
</dbReference>
<reference evidence="2 3" key="1">
    <citation type="submission" date="2009-10" db="EMBL/GenBank/DDBJ databases">
        <authorList>
            <person name="Muzny D."/>
            <person name="Qin X."/>
            <person name="Deng J."/>
            <person name="Jiang H."/>
            <person name="Liu Y."/>
            <person name="Qu J."/>
            <person name="Song X.-Z."/>
            <person name="Zhang L."/>
            <person name="Thornton R."/>
            <person name="Coyle M."/>
            <person name="Francisco L."/>
            <person name="Jackson L."/>
            <person name="Javaid M."/>
            <person name="Korchina V."/>
            <person name="Kovar C."/>
            <person name="Mata R."/>
            <person name="Mathew T."/>
            <person name="Ngo R."/>
            <person name="Nguyen L."/>
            <person name="Nguyen N."/>
            <person name="Okwuonu G."/>
            <person name="Ongeri F."/>
            <person name="Pham C."/>
            <person name="Simmons D."/>
            <person name="Wilczek-Boney K."/>
            <person name="Hale W."/>
            <person name="Jakkamsetti A."/>
            <person name="Pham P."/>
            <person name="Ruth R."/>
            <person name="San Lucas F."/>
            <person name="Warren J."/>
            <person name="Zhang J."/>
            <person name="Zhao Z."/>
            <person name="Zhou C."/>
            <person name="Zhu D."/>
            <person name="Lee S."/>
            <person name="Bess C."/>
            <person name="Blankenburg K."/>
            <person name="Forbes L."/>
            <person name="Fu Q."/>
            <person name="Gubbala S."/>
            <person name="Hirani K."/>
            <person name="Jayaseelan J.C."/>
            <person name="Lara F."/>
            <person name="Munidasa M."/>
            <person name="Palculict T."/>
            <person name="Patil S."/>
            <person name="Pu L.-L."/>
            <person name="Saada N."/>
            <person name="Tang L."/>
            <person name="Weissenberger G."/>
            <person name="Zhu Y."/>
            <person name="Hemphill L."/>
            <person name="Shang Y."/>
            <person name="Youmans B."/>
            <person name="Ayvaz T."/>
            <person name="Ross M."/>
            <person name="Santibanez J."/>
            <person name="Aqrawi P."/>
            <person name="Gross S."/>
            <person name="Joshi V."/>
            <person name="Fowler G."/>
            <person name="Nazareth L."/>
            <person name="Reid J."/>
            <person name="Worley K."/>
            <person name="Petrosino J."/>
            <person name="Highlander S."/>
            <person name="Gibbs R."/>
        </authorList>
    </citation>
    <scope>NUCLEOTIDE SEQUENCE [LARGE SCALE GENOMIC DNA]</scope>
    <source>
        <strain evidence="2 3">ATCC 43325</strain>
    </source>
</reference>
<comment type="similarity">
    <text evidence="1">Belongs to the aspartate-semialdehyde dehydrogenase family.</text>
</comment>
<gene>
    <name evidence="2" type="primary">usg</name>
    <name evidence="2" type="ORF">HMPREF0621_1472</name>
</gene>
<name>C9PR48_9PAST</name>
<proteinExistence type="inferred from homology"/>
<evidence type="ECO:0000313" key="3">
    <source>
        <dbReference type="Proteomes" id="UP000005519"/>
    </source>
</evidence>
<dbReference type="STRING" id="667128.HMPREF0621_1472"/>